<dbReference type="GO" id="GO:0017148">
    <property type="term" value="P:negative regulation of translation"/>
    <property type="evidence" value="ECO:0007669"/>
    <property type="project" value="TreeGrafter"/>
</dbReference>
<dbReference type="EMBL" id="CYKH01001528">
    <property type="protein sequence ID" value="CUG87484.1"/>
    <property type="molecule type" value="Genomic_DNA"/>
</dbReference>
<dbReference type="VEuPathDB" id="TriTrypDB:BSAL_10355"/>
<reference evidence="4" key="1">
    <citation type="submission" date="2015-09" db="EMBL/GenBank/DDBJ databases">
        <authorList>
            <consortium name="Pathogen Informatics"/>
        </authorList>
    </citation>
    <scope>NUCLEOTIDE SEQUENCE [LARGE SCALE GENOMIC DNA]</scope>
    <source>
        <strain evidence="4">Lake Konstanz</strain>
    </source>
</reference>
<dbReference type="InterPro" id="IPR004394">
    <property type="entry name" value="Iojap/RsfS/C7orf30"/>
</dbReference>
<dbReference type="Pfam" id="PF02410">
    <property type="entry name" value="RsfS"/>
    <property type="match status" value="1"/>
</dbReference>
<evidence type="ECO:0000256" key="2">
    <source>
        <dbReference type="SAM" id="MobiDB-lite"/>
    </source>
</evidence>
<sequence length="323" mass="36750">MRRLLSQTWRTSLSRRISGVSSQGSSTLKSNQNIDDDFVLDGPSSISSSSSVFHSHPPQLGIVRDPVEQQIEQSRFGLPVETPRDGVAPPRDNSRALTTLDEINEKIAQYDAQREPNEQGAAQKSEFHEEAVEEMKSELPFDDEEFAETILKMEVEGALDETWQDKRRAHIEDVQEIVKILREMRVRDIAAIDVSQKTSSFDYIISGTCEGARHIHLASWAVSEADAKHRTTKNPRQKSDHLWEVVTVGRIVVNLMQDSYRTEVNLERKWAVTKSMDPLQFARAPVSEGRHSRAHGLWTLTINLQDLEDFEVDYCKDVLLAQR</sequence>
<dbReference type="Gene3D" id="3.30.460.10">
    <property type="entry name" value="Beta Polymerase, domain 2"/>
    <property type="match status" value="1"/>
</dbReference>
<dbReference type="PANTHER" id="PTHR21043">
    <property type="entry name" value="IOJAP SUPERFAMILY ORTHOLOG"/>
    <property type="match status" value="1"/>
</dbReference>
<organism evidence="3 4">
    <name type="scientific">Bodo saltans</name>
    <name type="common">Flagellated protozoan</name>
    <dbReference type="NCBI Taxonomy" id="75058"/>
    <lineage>
        <taxon>Eukaryota</taxon>
        <taxon>Discoba</taxon>
        <taxon>Euglenozoa</taxon>
        <taxon>Kinetoplastea</taxon>
        <taxon>Metakinetoplastina</taxon>
        <taxon>Eubodonida</taxon>
        <taxon>Bodonidae</taxon>
        <taxon>Bodo</taxon>
    </lineage>
</organism>
<dbReference type="InterPro" id="IPR043519">
    <property type="entry name" value="NT_sf"/>
</dbReference>
<comment type="similarity">
    <text evidence="1">Belongs to the Iojap/RsfS family.</text>
</comment>
<dbReference type="PANTHER" id="PTHR21043:SF0">
    <property type="entry name" value="MITOCHONDRIAL ASSEMBLY OF RIBOSOMAL LARGE SUBUNIT PROTEIN 1"/>
    <property type="match status" value="1"/>
</dbReference>
<evidence type="ECO:0000313" key="4">
    <source>
        <dbReference type="Proteomes" id="UP000051952"/>
    </source>
</evidence>
<keyword evidence="4" id="KW-1185">Reference proteome</keyword>
<dbReference type="SUPFAM" id="SSF81301">
    <property type="entry name" value="Nucleotidyltransferase"/>
    <property type="match status" value="1"/>
</dbReference>
<dbReference type="AlphaFoldDB" id="A0A0S4JE88"/>
<dbReference type="GO" id="GO:0043023">
    <property type="term" value="F:ribosomal large subunit binding"/>
    <property type="evidence" value="ECO:0007669"/>
    <property type="project" value="TreeGrafter"/>
</dbReference>
<evidence type="ECO:0000313" key="3">
    <source>
        <dbReference type="EMBL" id="CUG87484.1"/>
    </source>
</evidence>
<protein>
    <recommendedName>
        <fullName evidence="5">Oligomerization domain-containing protein</fullName>
    </recommendedName>
</protein>
<accession>A0A0S4JE88</accession>
<dbReference type="Proteomes" id="UP000051952">
    <property type="component" value="Unassembled WGS sequence"/>
</dbReference>
<feature type="compositionally biased region" description="Polar residues" evidence="2">
    <location>
        <begin position="19"/>
        <end position="33"/>
    </location>
</feature>
<dbReference type="GO" id="GO:0090071">
    <property type="term" value="P:negative regulation of ribosome biogenesis"/>
    <property type="evidence" value="ECO:0007669"/>
    <property type="project" value="TreeGrafter"/>
</dbReference>
<name>A0A0S4JE88_BODSA</name>
<dbReference type="OrthoDB" id="21330at2759"/>
<gene>
    <name evidence="3" type="ORF">BSAL_10355</name>
</gene>
<proteinExistence type="inferred from homology"/>
<evidence type="ECO:0008006" key="5">
    <source>
        <dbReference type="Google" id="ProtNLM"/>
    </source>
</evidence>
<evidence type="ECO:0000256" key="1">
    <source>
        <dbReference type="ARBA" id="ARBA00010574"/>
    </source>
</evidence>
<feature type="region of interest" description="Disordered" evidence="2">
    <location>
        <begin position="19"/>
        <end position="57"/>
    </location>
</feature>